<dbReference type="InterPro" id="IPR001387">
    <property type="entry name" value="Cro/C1-type_HTH"/>
</dbReference>
<reference evidence="1 2" key="1">
    <citation type="submission" date="2017-03" db="EMBL/GenBank/DDBJ databases">
        <title>Genome sequence of Geothermobacter sp. EPR-M, Deep-Sea Iron Reducer.</title>
        <authorList>
            <person name="Tully B."/>
            <person name="Savalia P."/>
            <person name="Abuyen K."/>
            <person name="Baughan C."/>
            <person name="Romero E."/>
            <person name="Ronkowski C."/>
            <person name="Torres B."/>
            <person name="Tremblay J."/>
            <person name="Trujillo A."/>
            <person name="Tyler M."/>
            <person name="Perez-Rodriguez I."/>
            <person name="Amend J."/>
        </authorList>
    </citation>
    <scope>NUCLEOTIDE SEQUENCE [LARGE SCALE GENOMIC DNA]</scope>
    <source>
        <strain evidence="1 2">EPR-M</strain>
    </source>
</reference>
<evidence type="ECO:0000313" key="1">
    <source>
        <dbReference type="EMBL" id="ORJ57480.1"/>
    </source>
</evidence>
<proteinExistence type="predicted"/>
<dbReference type="STRING" id="1969733.B5V00_13605"/>
<dbReference type="GO" id="GO:0003677">
    <property type="term" value="F:DNA binding"/>
    <property type="evidence" value="ECO:0007669"/>
    <property type="project" value="InterPro"/>
</dbReference>
<protein>
    <recommendedName>
        <fullName evidence="3">HTH cro/C1-type domain-containing protein</fullName>
    </recommendedName>
</protein>
<dbReference type="OrthoDB" id="9811208at2"/>
<dbReference type="SUPFAM" id="SSF47413">
    <property type="entry name" value="lambda repressor-like DNA-binding domains"/>
    <property type="match status" value="1"/>
</dbReference>
<sequence>MTLGKRIRQVRGNRKISAFIEGYGICPNTLMNYEADRRRPDAAFLMRLCEREGVEPNWLLGFKDAGDESVTYKRHVLEMVAAETARRATFQVGPKMGKLLTLAYERAVMTNAGRRQVEEIVRDLLEFLDGCESEELERPESLDDPLSQIAC</sequence>
<dbReference type="CDD" id="cd00093">
    <property type="entry name" value="HTH_XRE"/>
    <property type="match status" value="1"/>
</dbReference>
<keyword evidence="2" id="KW-1185">Reference proteome</keyword>
<comment type="caution">
    <text evidence="1">The sequence shown here is derived from an EMBL/GenBank/DDBJ whole genome shotgun (WGS) entry which is preliminary data.</text>
</comment>
<dbReference type="AlphaFoldDB" id="A0A1X0XX54"/>
<gene>
    <name evidence="1" type="ORF">B5V00_13605</name>
</gene>
<dbReference type="Gene3D" id="1.10.260.40">
    <property type="entry name" value="lambda repressor-like DNA-binding domains"/>
    <property type="match status" value="1"/>
</dbReference>
<evidence type="ECO:0008006" key="3">
    <source>
        <dbReference type="Google" id="ProtNLM"/>
    </source>
</evidence>
<accession>A0A1X0XX54</accession>
<dbReference type="InterPro" id="IPR010982">
    <property type="entry name" value="Lambda_DNA-bd_dom_sf"/>
</dbReference>
<dbReference type="Proteomes" id="UP000193136">
    <property type="component" value="Unassembled WGS sequence"/>
</dbReference>
<evidence type="ECO:0000313" key="2">
    <source>
        <dbReference type="Proteomes" id="UP000193136"/>
    </source>
</evidence>
<dbReference type="EMBL" id="NAAD01000019">
    <property type="protein sequence ID" value="ORJ57480.1"/>
    <property type="molecule type" value="Genomic_DNA"/>
</dbReference>
<dbReference type="RefSeq" id="WP_085011361.1">
    <property type="nucleotide sequence ID" value="NZ_NAAD01000019.1"/>
</dbReference>
<name>A0A1X0XX54_9BACT</name>
<organism evidence="1 2">
    <name type="scientific">Geothermobacter hydrogeniphilus</name>
    <dbReference type="NCBI Taxonomy" id="1969733"/>
    <lineage>
        <taxon>Bacteria</taxon>
        <taxon>Pseudomonadati</taxon>
        <taxon>Thermodesulfobacteriota</taxon>
        <taxon>Desulfuromonadia</taxon>
        <taxon>Desulfuromonadales</taxon>
        <taxon>Geothermobacteraceae</taxon>
        <taxon>Geothermobacter</taxon>
    </lineage>
</organism>